<sequence>MIVQPIVFFTIQTRQAASRSSYNLENEVQTEDLSLVRVYENVGLVHASIFQVITQLRKSNGKDESLKIIPIKAIRRVVHVAPDFSTALNDIGEEGGVYEKYLVNHDINPTHWSFISSDKPFGP</sequence>
<reference evidence="1 2" key="1">
    <citation type="submission" date="2016-07" db="EMBL/GenBank/DDBJ databases">
        <title>Pervasive Adenine N6-methylation of Active Genes in Fungi.</title>
        <authorList>
            <consortium name="DOE Joint Genome Institute"/>
            <person name="Mondo S.J."/>
            <person name="Dannebaum R.O."/>
            <person name="Kuo R.C."/>
            <person name="Labutti K."/>
            <person name="Haridas S."/>
            <person name="Kuo A."/>
            <person name="Salamov A."/>
            <person name="Ahrendt S.R."/>
            <person name="Lipzen A."/>
            <person name="Sullivan W."/>
            <person name="Andreopoulos W.B."/>
            <person name="Clum A."/>
            <person name="Lindquist E."/>
            <person name="Daum C."/>
            <person name="Ramamoorthy G.K."/>
            <person name="Gryganskyi A."/>
            <person name="Culley D."/>
            <person name="Magnuson J.K."/>
            <person name="James T.Y."/>
            <person name="O'Malley M.A."/>
            <person name="Stajich J.E."/>
            <person name="Spatafora J.W."/>
            <person name="Visel A."/>
            <person name="Grigoriev I.V."/>
        </authorList>
    </citation>
    <scope>NUCLEOTIDE SEQUENCE [LARGE SCALE GENOMIC DNA]</scope>
    <source>
        <strain evidence="1 2">NRRL 2496</strain>
    </source>
</reference>
<gene>
    <name evidence="1" type="ORF">BCR43DRAFT_126895</name>
</gene>
<evidence type="ECO:0000313" key="2">
    <source>
        <dbReference type="Proteomes" id="UP000242180"/>
    </source>
</evidence>
<dbReference type="InParanoid" id="A0A1X2HKV3"/>
<protein>
    <submittedName>
        <fullName evidence="1">Uncharacterized protein</fullName>
    </submittedName>
</protein>
<proteinExistence type="predicted"/>
<name>A0A1X2HKV3_SYNRA</name>
<dbReference type="Proteomes" id="UP000242180">
    <property type="component" value="Unassembled WGS sequence"/>
</dbReference>
<organism evidence="1 2">
    <name type="scientific">Syncephalastrum racemosum</name>
    <name type="common">Filamentous fungus</name>
    <dbReference type="NCBI Taxonomy" id="13706"/>
    <lineage>
        <taxon>Eukaryota</taxon>
        <taxon>Fungi</taxon>
        <taxon>Fungi incertae sedis</taxon>
        <taxon>Mucoromycota</taxon>
        <taxon>Mucoromycotina</taxon>
        <taxon>Mucoromycetes</taxon>
        <taxon>Mucorales</taxon>
        <taxon>Syncephalastraceae</taxon>
        <taxon>Syncephalastrum</taxon>
    </lineage>
</organism>
<dbReference type="OrthoDB" id="10596368at2759"/>
<dbReference type="AlphaFoldDB" id="A0A1X2HKV3"/>
<keyword evidence="2" id="KW-1185">Reference proteome</keyword>
<evidence type="ECO:0000313" key="1">
    <source>
        <dbReference type="EMBL" id="ORY99912.1"/>
    </source>
</evidence>
<comment type="caution">
    <text evidence="1">The sequence shown here is derived from an EMBL/GenBank/DDBJ whole genome shotgun (WGS) entry which is preliminary data.</text>
</comment>
<accession>A0A1X2HKV3</accession>
<dbReference type="EMBL" id="MCGN01000002">
    <property type="protein sequence ID" value="ORY99912.1"/>
    <property type="molecule type" value="Genomic_DNA"/>
</dbReference>